<keyword evidence="4" id="KW-1133">Transmembrane helix</keyword>
<keyword evidence="4" id="KW-0812">Transmembrane</keyword>
<dbReference type="PANTHER" id="PTHR20914:SF25">
    <property type="entry name" value="PHOSPHOLIPASE A2 INHIBITOR AND LY6_PLAUR DOMAIN-CONTAINING PROTEIN"/>
    <property type="match status" value="1"/>
</dbReference>
<dbReference type="InterPro" id="IPR016054">
    <property type="entry name" value="LY6_UPA_recep-like"/>
</dbReference>
<dbReference type="InterPro" id="IPR045860">
    <property type="entry name" value="Snake_toxin-like_sf"/>
</dbReference>
<comment type="subcellular location">
    <subcellularLocation>
        <location evidence="1">Secreted</location>
    </subcellularLocation>
</comment>
<dbReference type="PANTHER" id="PTHR20914">
    <property type="entry name" value="LY6/PLAUR DOMAIN-CONTAINING PROTEIN 8"/>
    <property type="match status" value="1"/>
</dbReference>
<keyword evidence="7" id="KW-1185">Reference proteome</keyword>
<feature type="domain" description="UPAR/Ly6" evidence="5">
    <location>
        <begin position="34"/>
        <end position="80"/>
    </location>
</feature>
<organism evidence="6 7">
    <name type="scientific">Phrynosoma platyrhinos</name>
    <name type="common">Desert horned lizard</name>
    <dbReference type="NCBI Taxonomy" id="52577"/>
    <lineage>
        <taxon>Eukaryota</taxon>
        <taxon>Metazoa</taxon>
        <taxon>Chordata</taxon>
        <taxon>Craniata</taxon>
        <taxon>Vertebrata</taxon>
        <taxon>Euteleostomi</taxon>
        <taxon>Lepidosauria</taxon>
        <taxon>Squamata</taxon>
        <taxon>Bifurcata</taxon>
        <taxon>Unidentata</taxon>
        <taxon>Episquamata</taxon>
        <taxon>Toxicofera</taxon>
        <taxon>Iguania</taxon>
        <taxon>Phrynosomatidae</taxon>
        <taxon>Phrynosomatinae</taxon>
        <taxon>Phrynosoma</taxon>
    </lineage>
</organism>
<dbReference type="Proteomes" id="UP000826234">
    <property type="component" value="Unassembled WGS sequence"/>
</dbReference>
<dbReference type="Pfam" id="PF00021">
    <property type="entry name" value="UPAR_LY6"/>
    <property type="match status" value="2"/>
</dbReference>
<comment type="caution">
    <text evidence="6">The sequence shown here is derived from an EMBL/GenBank/DDBJ whole genome shotgun (WGS) entry which is preliminary data.</text>
</comment>
<name>A0ABQ7TP80_PHRPL</name>
<dbReference type="InterPro" id="IPR050918">
    <property type="entry name" value="CNF-like_PLA2_Inhibitor"/>
</dbReference>
<dbReference type="SUPFAM" id="SSF57302">
    <property type="entry name" value="Snake toxin-like"/>
    <property type="match status" value="2"/>
</dbReference>
<feature type="domain" description="UPAR/Ly6" evidence="5">
    <location>
        <begin position="93"/>
        <end position="152"/>
    </location>
</feature>
<accession>A0ABQ7TP80</accession>
<reference evidence="6 7" key="1">
    <citation type="journal article" date="2022" name="Gigascience">
        <title>A chromosome-level genome assembly and annotation of the desert horned lizard, Phrynosoma platyrhinos, provides insight into chromosomal rearrangements among reptiles.</title>
        <authorList>
            <person name="Koochekian N."/>
            <person name="Ascanio A."/>
            <person name="Farleigh K."/>
            <person name="Card D.C."/>
            <person name="Schield D.R."/>
            <person name="Castoe T.A."/>
            <person name="Jezkova T."/>
        </authorList>
    </citation>
    <scope>NUCLEOTIDE SEQUENCE [LARGE SCALE GENOMIC DNA]</scope>
    <source>
        <strain evidence="6">NK-2021</strain>
    </source>
</reference>
<keyword evidence="4" id="KW-0472">Membrane</keyword>
<dbReference type="Gene3D" id="2.10.60.10">
    <property type="entry name" value="CD59"/>
    <property type="match status" value="2"/>
</dbReference>
<sequence>MAAASLHLPLVCIASLRVEIMLTSLIYFFLLLATGNERWVATYKGCTKKAYCFPPSVSFTFPSQRKRRAAKCCNKNLCNRGTVKLPPMQNKPNGLLCPGCFSTHSKCKATETIKCHGEERYCVYYDMTVEQGDQLYKFAKRGCGTKLACLNKPLVRGIPGLFVEVWKSAQCISAPRLQKLT</sequence>
<dbReference type="EMBL" id="JAIPUX010000035">
    <property type="protein sequence ID" value="KAH0631443.1"/>
    <property type="molecule type" value="Genomic_DNA"/>
</dbReference>
<feature type="transmembrane region" description="Helical" evidence="4">
    <location>
        <begin position="6"/>
        <end position="30"/>
    </location>
</feature>
<evidence type="ECO:0000256" key="3">
    <source>
        <dbReference type="ARBA" id="ARBA00023157"/>
    </source>
</evidence>
<evidence type="ECO:0000313" key="7">
    <source>
        <dbReference type="Proteomes" id="UP000826234"/>
    </source>
</evidence>
<keyword evidence="2" id="KW-0964">Secreted</keyword>
<keyword evidence="3" id="KW-1015">Disulfide bond</keyword>
<evidence type="ECO:0000256" key="4">
    <source>
        <dbReference type="SAM" id="Phobius"/>
    </source>
</evidence>
<proteinExistence type="predicted"/>
<evidence type="ECO:0000256" key="2">
    <source>
        <dbReference type="ARBA" id="ARBA00022525"/>
    </source>
</evidence>
<dbReference type="CDD" id="cd23572">
    <property type="entry name" value="TFP_LU_ECD_PINLYP_rpt2"/>
    <property type="match status" value="1"/>
</dbReference>
<protein>
    <recommendedName>
        <fullName evidence="5">UPAR/Ly6 domain-containing protein</fullName>
    </recommendedName>
</protein>
<evidence type="ECO:0000313" key="6">
    <source>
        <dbReference type="EMBL" id="KAH0631443.1"/>
    </source>
</evidence>
<evidence type="ECO:0000259" key="5">
    <source>
        <dbReference type="Pfam" id="PF00021"/>
    </source>
</evidence>
<evidence type="ECO:0000256" key="1">
    <source>
        <dbReference type="ARBA" id="ARBA00004613"/>
    </source>
</evidence>
<gene>
    <name evidence="6" type="ORF">JD844_005769</name>
</gene>